<dbReference type="OrthoDB" id="1913335at2759"/>
<accession>A0A9Q0KC43</accession>
<dbReference type="EMBL" id="JAMYWD010000006">
    <property type="protein sequence ID" value="KAJ4967729.1"/>
    <property type="molecule type" value="Genomic_DNA"/>
</dbReference>
<evidence type="ECO:0000313" key="2">
    <source>
        <dbReference type="EMBL" id="KAJ4967729.1"/>
    </source>
</evidence>
<dbReference type="PANTHER" id="PTHR33144">
    <property type="entry name" value="OS10G0409366 PROTEIN-RELATED"/>
    <property type="match status" value="1"/>
</dbReference>
<name>A0A9Q0KC43_9MAGN</name>
<gene>
    <name evidence="2" type="ORF">NE237_014430</name>
</gene>
<evidence type="ECO:0000313" key="3">
    <source>
        <dbReference type="Proteomes" id="UP001141806"/>
    </source>
</evidence>
<protein>
    <submittedName>
        <fullName evidence="2">Uncharacterized protein</fullName>
    </submittedName>
</protein>
<feature type="region of interest" description="Disordered" evidence="1">
    <location>
        <begin position="1"/>
        <end position="30"/>
    </location>
</feature>
<dbReference type="PANTHER" id="PTHR33144:SF55">
    <property type="entry name" value="CHROMATIN REMODELER BROMODOMAIN FAMILY"/>
    <property type="match status" value="1"/>
</dbReference>
<keyword evidence="3" id="KW-1185">Reference proteome</keyword>
<comment type="caution">
    <text evidence="2">The sequence shown here is derived from an EMBL/GenBank/DDBJ whole genome shotgun (WGS) entry which is preliminary data.</text>
</comment>
<dbReference type="Proteomes" id="UP001141806">
    <property type="component" value="Unassembled WGS sequence"/>
</dbReference>
<proteinExistence type="predicted"/>
<reference evidence="2" key="1">
    <citation type="journal article" date="2023" name="Plant J.">
        <title>The genome of the king protea, Protea cynaroides.</title>
        <authorList>
            <person name="Chang J."/>
            <person name="Duong T.A."/>
            <person name="Schoeman C."/>
            <person name="Ma X."/>
            <person name="Roodt D."/>
            <person name="Barker N."/>
            <person name="Li Z."/>
            <person name="Van de Peer Y."/>
            <person name="Mizrachi E."/>
        </authorList>
    </citation>
    <scope>NUCLEOTIDE SEQUENCE</scope>
    <source>
        <tissue evidence="2">Young leaves</tissue>
    </source>
</reference>
<organism evidence="2 3">
    <name type="scientific">Protea cynaroides</name>
    <dbReference type="NCBI Taxonomy" id="273540"/>
    <lineage>
        <taxon>Eukaryota</taxon>
        <taxon>Viridiplantae</taxon>
        <taxon>Streptophyta</taxon>
        <taxon>Embryophyta</taxon>
        <taxon>Tracheophyta</taxon>
        <taxon>Spermatophyta</taxon>
        <taxon>Magnoliopsida</taxon>
        <taxon>Proteales</taxon>
        <taxon>Proteaceae</taxon>
        <taxon>Protea</taxon>
    </lineage>
</organism>
<evidence type="ECO:0000256" key="1">
    <source>
        <dbReference type="SAM" id="MobiDB-lite"/>
    </source>
</evidence>
<dbReference type="Pfam" id="PF03004">
    <property type="entry name" value="Transposase_24"/>
    <property type="match status" value="1"/>
</dbReference>
<sequence>MSQEGNNASIDIAPAGEKRKRGQRGKTLAPSTLMRKEPIDVEVNAYHQPCSRETSNKVATWIGCVARDLKYLPWDYDNWRLLPKHVKEDAWKRVKEKFVLQEDNKSWVLSELNSRSREYKHSLKTDYYDKYDTDEERKANIDTSIMPEEKWYAMFTMWDKPKKKAICQRNREHRGKQHLRHTMGRTPAAVVCEKMVIDLRWFKSICKLQVHNSFLDFIFGTQQCANPNHEPPTRIEMLEVTHDPKRLEDLQMKKLQQLWQTYMRDFKTGVRTVKPIP</sequence>
<dbReference type="AlphaFoldDB" id="A0A9Q0KC43"/>
<dbReference type="InterPro" id="IPR004252">
    <property type="entry name" value="Probable_transposase_24"/>
</dbReference>